<feature type="compositionally biased region" description="Polar residues" evidence="1">
    <location>
        <begin position="86"/>
        <end position="98"/>
    </location>
</feature>
<evidence type="ECO:0000256" key="1">
    <source>
        <dbReference type="SAM" id="MobiDB-lite"/>
    </source>
</evidence>
<feature type="region of interest" description="Disordered" evidence="1">
    <location>
        <begin position="78"/>
        <end position="98"/>
    </location>
</feature>
<proteinExistence type="predicted"/>
<comment type="caution">
    <text evidence="3">The sequence shown here is derived from an EMBL/GenBank/DDBJ whole genome shotgun (WGS) entry which is preliminary data.</text>
</comment>
<accession>A0A162GSW7</accession>
<dbReference type="AlphaFoldDB" id="A0A162GSW7"/>
<organism evidence="3 4">
    <name type="scientific">Bdellovibrio bacteriovorus</name>
    <dbReference type="NCBI Taxonomy" id="959"/>
    <lineage>
        <taxon>Bacteria</taxon>
        <taxon>Pseudomonadati</taxon>
        <taxon>Bdellovibrionota</taxon>
        <taxon>Bdellovibrionia</taxon>
        <taxon>Bdellovibrionales</taxon>
        <taxon>Pseudobdellovibrionaceae</taxon>
        <taxon>Bdellovibrio</taxon>
    </lineage>
</organism>
<dbReference type="OrthoDB" id="5291152at2"/>
<name>A0A162GSW7_BDEBC</name>
<protein>
    <submittedName>
        <fullName evidence="3">Uncharacterized protein</fullName>
    </submittedName>
</protein>
<feature type="chain" id="PRO_5007834559" evidence="2">
    <location>
        <begin position="23"/>
        <end position="277"/>
    </location>
</feature>
<reference evidence="3 4" key="1">
    <citation type="submission" date="2016-03" db="EMBL/GenBank/DDBJ databases">
        <authorList>
            <person name="Ploux O."/>
        </authorList>
    </citation>
    <scope>NUCLEOTIDE SEQUENCE [LARGE SCALE GENOMIC DNA]</scope>
    <source>
        <strain evidence="3 4">EC13</strain>
    </source>
</reference>
<dbReference type="RefSeq" id="WP_063205592.1">
    <property type="nucleotide sequence ID" value="NZ_LUKD01000001.1"/>
</dbReference>
<feature type="signal peptide" evidence="2">
    <location>
        <begin position="1"/>
        <end position="22"/>
    </location>
</feature>
<evidence type="ECO:0000313" key="4">
    <source>
        <dbReference type="Proteomes" id="UP000075799"/>
    </source>
</evidence>
<evidence type="ECO:0000256" key="2">
    <source>
        <dbReference type="SAM" id="SignalP"/>
    </source>
</evidence>
<keyword evidence="2" id="KW-0732">Signal</keyword>
<dbReference type="Proteomes" id="UP000075799">
    <property type="component" value="Unassembled WGS sequence"/>
</dbReference>
<sequence>MLKVSACSLGALLFLSFVQAHAAPLNLGSDAATIKSKSRSIEAEYARDIRMQHQSNAFEERPQQGALVIDQGNVEEEEAPVMASPTVHSPPQRSTSSDVIHSIPGAANTYYSGSSGYSYDTTLKMRAERKVGAGVAVGGTLGVAGFNMELNFEEADGVVAGFGTGPGYNTFQVAWKHAFDGDFLAPYTTVGYSRWYNSRGRSSDYENSDILDRVLTESEKKTGRFGTDFVNASAGLQYNQLNGEFAGLSFFGELTAMWEVKRSMILPNGSVGAIYYF</sequence>
<gene>
    <name evidence="3" type="ORF">AZI87_06540</name>
</gene>
<evidence type="ECO:0000313" key="3">
    <source>
        <dbReference type="EMBL" id="KYG68881.1"/>
    </source>
</evidence>
<dbReference type="EMBL" id="LUKD01000001">
    <property type="protein sequence ID" value="KYG68881.1"/>
    <property type="molecule type" value="Genomic_DNA"/>
</dbReference>